<sequence length="36" mass="4104">MAAKESVYKLEFRHWEPKIVRKRGGLQGAAAFIMAI</sequence>
<evidence type="ECO:0000313" key="2">
    <source>
        <dbReference type="Proteomes" id="UP000187203"/>
    </source>
</evidence>
<reference evidence="2" key="1">
    <citation type="submission" date="2013-09" db="EMBL/GenBank/DDBJ databases">
        <title>Corchorus olitorius genome sequencing.</title>
        <authorList>
            <person name="Alam M."/>
            <person name="Haque M.S."/>
            <person name="Islam M.S."/>
            <person name="Emdad E.M."/>
            <person name="Islam M.M."/>
            <person name="Ahmed B."/>
            <person name="Halim A."/>
            <person name="Hossen Q.M.M."/>
            <person name="Hossain M.Z."/>
            <person name="Ahmed R."/>
            <person name="Khan M.M."/>
            <person name="Islam R."/>
            <person name="Rashid M.M."/>
            <person name="Khan S.A."/>
            <person name="Rahman M.S."/>
            <person name="Alam M."/>
            <person name="Yahiya A.S."/>
            <person name="Khan M.S."/>
            <person name="Azam M.S."/>
            <person name="Haque T."/>
            <person name="Lashkar M.Z.H."/>
            <person name="Akhand A.I."/>
            <person name="Morshed G."/>
            <person name="Roy S."/>
            <person name="Uddin K.S."/>
            <person name="Rabeya T."/>
            <person name="Hossain A.S."/>
            <person name="Chowdhury A."/>
            <person name="Snigdha A.R."/>
            <person name="Mortoza M.S."/>
            <person name="Matin S.A."/>
            <person name="Hoque S.M.E."/>
            <person name="Islam M.K."/>
            <person name="Roy D.K."/>
            <person name="Haider R."/>
            <person name="Moosa M.M."/>
            <person name="Elias S.M."/>
            <person name="Hasan A.M."/>
            <person name="Jahan S."/>
            <person name="Shafiuddin M."/>
            <person name="Mahmood N."/>
            <person name="Shommy N.S."/>
        </authorList>
    </citation>
    <scope>NUCLEOTIDE SEQUENCE [LARGE SCALE GENOMIC DNA]</scope>
    <source>
        <strain evidence="2">cv. O-4</strain>
    </source>
</reference>
<evidence type="ECO:0000313" key="1">
    <source>
        <dbReference type="EMBL" id="OMO65137.1"/>
    </source>
</evidence>
<name>A0A1R3H472_9ROSI</name>
<proteinExistence type="predicted"/>
<protein>
    <submittedName>
        <fullName evidence="1">Uncharacterized protein</fullName>
    </submittedName>
</protein>
<dbReference type="EMBL" id="AWUE01020856">
    <property type="protein sequence ID" value="OMO65137.1"/>
    <property type="molecule type" value="Genomic_DNA"/>
</dbReference>
<keyword evidence="2" id="KW-1185">Reference proteome</keyword>
<accession>A0A1R3H472</accession>
<gene>
    <name evidence="1" type="ORF">COLO4_31511</name>
</gene>
<dbReference type="AlphaFoldDB" id="A0A1R3H472"/>
<organism evidence="1 2">
    <name type="scientific">Corchorus olitorius</name>
    <dbReference type="NCBI Taxonomy" id="93759"/>
    <lineage>
        <taxon>Eukaryota</taxon>
        <taxon>Viridiplantae</taxon>
        <taxon>Streptophyta</taxon>
        <taxon>Embryophyta</taxon>
        <taxon>Tracheophyta</taxon>
        <taxon>Spermatophyta</taxon>
        <taxon>Magnoliopsida</taxon>
        <taxon>eudicotyledons</taxon>
        <taxon>Gunneridae</taxon>
        <taxon>Pentapetalae</taxon>
        <taxon>rosids</taxon>
        <taxon>malvids</taxon>
        <taxon>Malvales</taxon>
        <taxon>Malvaceae</taxon>
        <taxon>Grewioideae</taxon>
        <taxon>Apeibeae</taxon>
        <taxon>Corchorus</taxon>
    </lineage>
</organism>
<comment type="caution">
    <text evidence="1">The sequence shown here is derived from an EMBL/GenBank/DDBJ whole genome shotgun (WGS) entry which is preliminary data.</text>
</comment>
<dbReference type="Proteomes" id="UP000187203">
    <property type="component" value="Unassembled WGS sequence"/>
</dbReference>